<feature type="transmembrane region" description="Helical" evidence="1">
    <location>
        <begin position="324"/>
        <end position="342"/>
    </location>
</feature>
<name>A0ABR1TKB7_9PEZI</name>
<feature type="transmembrane region" description="Helical" evidence="1">
    <location>
        <begin position="12"/>
        <end position="32"/>
    </location>
</feature>
<proteinExistence type="predicted"/>
<feature type="transmembrane region" description="Helical" evidence="1">
    <location>
        <begin position="114"/>
        <end position="137"/>
    </location>
</feature>
<evidence type="ECO:0000313" key="3">
    <source>
        <dbReference type="Proteomes" id="UP001446871"/>
    </source>
</evidence>
<dbReference type="Proteomes" id="UP001446871">
    <property type="component" value="Unassembled WGS sequence"/>
</dbReference>
<organism evidence="2 3">
    <name type="scientific">Apiospora saccharicola</name>
    <dbReference type="NCBI Taxonomy" id="335842"/>
    <lineage>
        <taxon>Eukaryota</taxon>
        <taxon>Fungi</taxon>
        <taxon>Dikarya</taxon>
        <taxon>Ascomycota</taxon>
        <taxon>Pezizomycotina</taxon>
        <taxon>Sordariomycetes</taxon>
        <taxon>Xylariomycetidae</taxon>
        <taxon>Amphisphaeriales</taxon>
        <taxon>Apiosporaceae</taxon>
        <taxon>Apiospora</taxon>
    </lineage>
</organism>
<evidence type="ECO:0000313" key="2">
    <source>
        <dbReference type="EMBL" id="KAK8046371.1"/>
    </source>
</evidence>
<keyword evidence="1" id="KW-0812">Transmembrane</keyword>
<keyword evidence="1" id="KW-1133">Transmembrane helix</keyword>
<gene>
    <name evidence="2" type="ORF">PG996_014435</name>
</gene>
<accession>A0ABR1TKB7</accession>
<dbReference type="EMBL" id="JAQQWM010000009">
    <property type="protein sequence ID" value="KAK8046371.1"/>
    <property type="molecule type" value="Genomic_DNA"/>
</dbReference>
<feature type="transmembrane region" description="Helical" evidence="1">
    <location>
        <begin position="362"/>
        <end position="386"/>
    </location>
</feature>
<feature type="transmembrane region" description="Helical" evidence="1">
    <location>
        <begin position="157"/>
        <end position="177"/>
    </location>
</feature>
<protein>
    <submittedName>
        <fullName evidence="2">Uncharacterized protein</fullName>
    </submittedName>
</protein>
<reference evidence="2 3" key="1">
    <citation type="submission" date="2023-01" db="EMBL/GenBank/DDBJ databases">
        <title>Analysis of 21 Apiospora genomes using comparative genomics revels a genus with tremendous synthesis potential of carbohydrate active enzymes and secondary metabolites.</title>
        <authorList>
            <person name="Sorensen T."/>
        </authorList>
    </citation>
    <scope>NUCLEOTIDE SEQUENCE [LARGE SCALE GENOMIC DNA]</scope>
    <source>
        <strain evidence="2 3">CBS 83171</strain>
    </source>
</reference>
<feature type="transmembrane region" description="Helical" evidence="1">
    <location>
        <begin position="189"/>
        <end position="213"/>
    </location>
</feature>
<evidence type="ECO:0000256" key="1">
    <source>
        <dbReference type="SAM" id="Phobius"/>
    </source>
</evidence>
<comment type="caution">
    <text evidence="2">The sequence shown here is derived from an EMBL/GenBank/DDBJ whole genome shotgun (WGS) entry which is preliminary data.</text>
</comment>
<feature type="transmembrane region" description="Helical" evidence="1">
    <location>
        <begin position="84"/>
        <end position="102"/>
    </location>
</feature>
<keyword evidence="1" id="KW-0472">Membrane</keyword>
<keyword evidence="3" id="KW-1185">Reference proteome</keyword>
<sequence length="404" mass="44136">MPVTTIRPGHLLALGGLGAVMLWGVAFFNGTLDNMNAAIAKGQLPDGRLLRSTYTGLGPIDGRIEYLVAFYEVLSNNTTLGPRLLFLNINFLIATSNFWLFVESRRRGVRNMALRHPVPFMVLWLGLGAAFLQPLYFWLLTRSKATVRDPTVPYNEAIALFIAALPSFLTPLLLFLPSWTGMSTYEHQGYIGAFLASPFLMVVACLSVVAILTPWHGLESKKDPQRPNADKPWISATYKLAGLLSAAAHLACVYVSLTSSNPDLSLARVYLPAPRAMHSFTADPVVLPTSWSPSLKNATSGPILSSLPAAYHKLFEGYHLFTQLDYLICSAACVVFTHWMLHNRCGDRVRKASSVPMSGAELRSLAVLVLGTLVFGPAAAGSFVLAARETRLRRESDAGSRKTL</sequence>